<reference evidence="2" key="1">
    <citation type="journal article" date="2019" name="Int. J. Syst. Evol. Microbiol.">
        <title>The Global Catalogue of Microorganisms (GCM) 10K type strain sequencing project: providing services to taxonomists for standard genome sequencing and annotation.</title>
        <authorList>
            <consortium name="The Broad Institute Genomics Platform"/>
            <consortium name="The Broad Institute Genome Sequencing Center for Infectious Disease"/>
            <person name="Wu L."/>
            <person name="Ma J."/>
        </authorList>
    </citation>
    <scope>NUCLEOTIDE SEQUENCE [LARGE SCALE GENOMIC DNA]</scope>
    <source>
        <strain evidence="2">KCTC 3950</strain>
    </source>
</reference>
<organism evidence="1 2">
    <name type="scientific">Paenibacillus gansuensis</name>
    <dbReference type="NCBI Taxonomy" id="306542"/>
    <lineage>
        <taxon>Bacteria</taxon>
        <taxon>Bacillati</taxon>
        <taxon>Bacillota</taxon>
        <taxon>Bacilli</taxon>
        <taxon>Bacillales</taxon>
        <taxon>Paenibacillaceae</taxon>
        <taxon>Paenibacillus</taxon>
    </lineage>
</organism>
<name>A0ABW5PH70_9BACL</name>
<proteinExistence type="predicted"/>
<evidence type="ECO:0000313" key="1">
    <source>
        <dbReference type="EMBL" id="MFD2614484.1"/>
    </source>
</evidence>
<sequence length="44" mass="5597">MLKKLWKQIRAKNEVRKTRKARAARRRMWRESWTLLEGKQQEWN</sequence>
<evidence type="ECO:0000313" key="2">
    <source>
        <dbReference type="Proteomes" id="UP001597541"/>
    </source>
</evidence>
<protein>
    <submittedName>
        <fullName evidence="1">Uncharacterized protein</fullName>
    </submittedName>
</protein>
<dbReference type="EMBL" id="JBHUME010000012">
    <property type="protein sequence ID" value="MFD2614484.1"/>
    <property type="molecule type" value="Genomic_DNA"/>
</dbReference>
<gene>
    <name evidence="1" type="ORF">ACFSUF_18895</name>
</gene>
<keyword evidence="2" id="KW-1185">Reference proteome</keyword>
<accession>A0ABW5PH70</accession>
<comment type="caution">
    <text evidence="1">The sequence shown here is derived from an EMBL/GenBank/DDBJ whole genome shotgun (WGS) entry which is preliminary data.</text>
</comment>
<dbReference type="Proteomes" id="UP001597541">
    <property type="component" value="Unassembled WGS sequence"/>
</dbReference>
<dbReference type="RefSeq" id="WP_377605398.1">
    <property type="nucleotide sequence ID" value="NZ_JBHUME010000012.1"/>
</dbReference>